<dbReference type="GO" id="GO:1990573">
    <property type="term" value="P:potassium ion import across plasma membrane"/>
    <property type="evidence" value="ECO:0007669"/>
    <property type="project" value="TreeGrafter"/>
</dbReference>
<sequence>MSQPLRRTSSSFIIGFQQLKDQIEIKEHAERIANEENLKKGITKKPKETKGKDKQDDAIKNTEAFRDMVEHKIPLEELSRNLETDLDRGLPEEIARNKLKVFGENKLTEKVGMPWYIHFIKCLTGFFSLLLWAGAILCFITYGISQADPSNLYLAIALVVVVLVTGCFGFYQESKSAAIMAGFKNMIPPKCLAIRDGSQREMESQKLVPGDIVFVKQGNKIPADIRILTANNMKVDNSSLTGESEPLARTDKCTNEKNPLETENLAFFGTMCSSGEAKGVVVNTGDKTVMGRIAKLAFSTENEQTTLGREIEFFVKVISVISLSMGVIFFALGFSFGYDIVTNVINAIGVIVANVPEGLLAEVTVALSLTAKRMSEKNVLVKNLECVETLGSVTCVCSDKTGTLTENKMRVVSIWYDNKIRDVNNYEEKNTGVTLGYNIEDPAFEMMQRCAILNSKAQFSTEPPEEVLTDKKGNPLPQNEIEAAKEKYRTELAQKSIQVWPTFGGDASEIALIKFFHPIQNIVEMRKTYPVLVRDGVKGEIPFNSANKYAVTLHEPADWNPKDHKKDCILFMKGAPEQLWERCSTIYSNGTASPITEDVKAQFAAANKHFGSRGQRVLGFAYMWLDHNEYPKDYVFDPNKKEGPNFPLRGLTFIGLTALMDPPRKGVKEAVISAHEAGVKVIMVTGDQPLTAAAIARQVHIITQAKTVNDYVEEGMDWEKALELSDAIVIHGDMLTKAHAEDAELPFNEQRIAKWLSKKEIVFARTSPAQKYLIVDANQKLKQIVAVTGDGVNDSPAIKKADIGIAMGIVGSDAAKDAADMLLIDDNFASIIQGIEQGRVIFDNLKRTIAYVLASNIPEIIPFLAAVIFQLPLPLTTILMLCVCIGTDVVPAVALAYEEPELDIMKRKPRNAETDHLMSFQLLFFAYMQIGEILTLGGMMEYLVILYDFGFKPQVLWFFYIADSGCRPDEHDIYDPDIHSKGNSHIGDDSYCGDTVNYLTNSDGKYDLRIWFYNYGHDSWSDCKYPGWTSPITNHEVCYTSEAVHYAQCGWFVGLVCGQYANLQIVRTREKSIIDRGFSNWVLNFSLAFETLFTLLICYVPGLNEALGGRPLLTLHYGFPAAPAFIILVLYDEIRKYLLRKEMIKNKGRGIKGWIEANTFY</sequence>
<dbReference type="SUPFAM" id="SSF81660">
    <property type="entry name" value="Metal cation-transporting ATPase, ATP-binding domain N"/>
    <property type="match status" value="1"/>
</dbReference>
<dbReference type="InterPro" id="IPR059000">
    <property type="entry name" value="ATPase_P-type_domA"/>
</dbReference>
<dbReference type="GO" id="GO:0005391">
    <property type="term" value="F:P-type sodium:potassium-exchanging transporter activity"/>
    <property type="evidence" value="ECO:0007669"/>
    <property type="project" value="TreeGrafter"/>
</dbReference>
<feature type="transmembrane region" description="Helical" evidence="12">
    <location>
        <begin position="313"/>
        <end position="338"/>
    </location>
</feature>
<dbReference type="AlphaFoldDB" id="A0AAU9JQG2"/>
<evidence type="ECO:0000313" key="14">
    <source>
        <dbReference type="EMBL" id="CAG9330062.1"/>
    </source>
</evidence>
<keyword evidence="3 12" id="KW-0812">Transmembrane</keyword>
<keyword evidence="2" id="KW-1003">Cell membrane</keyword>
<feature type="transmembrane region" description="Helical" evidence="12">
    <location>
        <begin position="1114"/>
        <end position="1131"/>
    </location>
</feature>
<dbReference type="GO" id="GO:0005524">
    <property type="term" value="F:ATP binding"/>
    <property type="evidence" value="ECO:0007669"/>
    <property type="project" value="UniProtKB-KW"/>
</dbReference>
<keyword evidence="8" id="KW-0813">Transport</keyword>
<dbReference type="FunFam" id="2.70.150.10:FF:000003">
    <property type="entry name" value="Sodium/potassium-transporting ATPase subunit alpha"/>
    <property type="match status" value="1"/>
</dbReference>
<comment type="subcellular location">
    <subcellularLocation>
        <location evidence="1">Cell membrane</location>
        <topology evidence="1">Multi-pass membrane protein</topology>
    </subcellularLocation>
</comment>
<evidence type="ECO:0000256" key="6">
    <source>
        <dbReference type="ARBA" id="ARBA00022967"/>
    </source>
</evidence>
<name>A0AAU9JQG2_9CILI</name>
<dbReference type="Pfam" id="PF00122">
    <property type="entry name" value="E1-E2_ATPase"/>
    <property type="match status" value="1"/>
</dbReference>
<feature type="transmembrane region" description="Helical" evidence="12">
    <location>
        <begin position="1081"/>
        <end position="1102"/>
    </location>
</feature>
<dbReference type="GO" id="GO:1902600">
    <property type="term" value="P:proton transmembrane transport"/>
    <property type="evidence" value="ECO:0007669"/>
    <property type="project" value="TreeGrafter"/>
</dbReference>
<dbReference type="Gene3D" id="1.20.1110.10">
    <property type="entry name" value="Calcium-transporting ATPase, transmembrane domain"/>
    <property type="match status" value="2"/>
</dbReference>
<keyword evidence="5" id="KW-0067">ATP-binding</keyword>
<feature type="transmembrane region" description="Helical" evidence="12">
    <location>
        <begin position="344"/>
        <end position="367"/>
    </location>
</feature>
<dbReference type="InterPro" id="IPR023299">
    <property type="entry name" value="ATPase_P-typ_cyto_dom_N"/>
</dbReference>
<dbReference type="SMART" id="SM00831">
    <property type="entry name" value="Cation_ATPase_N"/>
    <property type="match status" value="1"/>
</dbReference>
<dbReference type="EMBL" id="CAJZBQ010000050">
    <property type="protein sequence ID" value="CAG9330062.1"/>
    <property type="molecule type" value="Genomic_DNA"/>
</dbReference>
<evidence type="ECO:0000256" key="4">
    <source>
        <dbReference type="ARBA" id="ARBA00022741"/>
    </source>
</evidence>
<evidence type="ECO:0000256" key="8">
    <source>
        <dbReference type="ARBA" id="ARBA00023065"/>
    </source>
</evidence>
<dbReference type="PANTHER" id="PTHR43294">
    <property type="entry name" value="SODIUM/POTASSIUM-TRANSPORTING ATPASE SUBUNIT ALPHA"/>
    <property type="match status" value="1"/>
</dbReference>
<accession>A0AAU9JQG2</accession>
<dbReference type="InterPro" id="IPR036412">
    <property type="entry name" value="HAD-like_sf"/>
</dbReference>
<proteinExistence type="inferred from homology"/>
<dbReference type="GO" id="GO:0006883">
    <property type="term" value="P:intracellular sodium ion homeostasis"/>
    <property type="evidence" value="ECO:0007669"/>
    <property type="project" value="TreeGrafter"/>
</dbReference>
<dbReference type="Pfam" id="PF13246">
    <property type="entry name" value="Cation_ATPase"/>
    <property type="match status" value="1"/>
</dbReference>
<dbReference type="PRINTS" id="PR00121">
    <property type="entry name" value="NAKATPASE"/>
</dbReference>
<dbReference type="SFLD" id="SFLDS00003">
    <property type="entry name" value="Haloacid_Dehalogenase"/>
    <property type="match status" value="1"/>
</dbReference>
<dbReference type="InterPro" id="IPR050510">
    <property type="entry name" value="Cation_transp_ATPase_P-type"/>
</dbReference>
<keyword evidence="4" id="KW-0547">Nucleotide-binding</keyword>
<dbReference type="GO" id="GO:0036376">
    <property type="term" value="P:sodium ion export across plasma membrane"/>
    <property type="evidence" value="ECO:0007669"/>
    <property type="project" value="TreeGrafter"/>
</dbReference>
<organism evidence="14 15">
    <name type="scientific">Blepharisma stoltei</name>
    <dbReference type="NCBI Taxonomy" id="1481888"/>
    <lineage>
        <taxon>Eukaryota</taxon>
        <taxon>Sar</taxon>
        <taxon>Alveolata</taxon>
        <taxon>Ciliophora</taxon>
        <taxon>Postciliodesmatophora</taxon>
        <taxon>Heterotrichea</taxon>
        <taxon>Heterotrichida</taxon>
        <taxon>Blepharismidae</taxon>
        <taxon>Blepharisma</taxon>
    </lineage>
</organism>
<evidence type="ECO:0000256" key="5">
    <source>
        <dbReference type="ARBA" id="ARBA00022840"/>
    </source>
</evidence>
<comment type="caution">
    <text evidence="14">The sequence shown here is derived from an EMBL/GenBank/DDBJ whole genome shotgun (WGS) entry which is preliminary data.</text>
</comment>
<dbReference type="InterPro" id="IPR004014">
    <property type="entry name" value="ATPase_P-typ_cation-transptr_N"/>
</dbReference>
<dbReference type="SFLD" id="SFLDF00027">
    <property type="entry name" value="p-type_atpase"/>
    <property type="match status" value="1"/>
</dbReference>
<dbReference type="Pfam" id="PF00689">
    <property type="entry name" value="Cation_ATPase_C"/>
    <property type="match status" value="1"/>
</dbReference>
<dbReference type="FunFam" id="1.20.1110.10:FF:000095">
    <property type="entry name" value="Sodium/potassium-transporting ATPase subunit alpha-1"/>
    <property type="match status" value="1"/>
</dbReference>
<keyword evidence="9 12" id="KW-0472">Membrane</keyword>
<keyword evidence="15" id="KW-1185">Reference proteome</keyword>
<keyword evidence="8" id="KW-0406">Ion transport</keyword>
<dbReference type="SUPFAM" id="SSF81665">
    <property type="entry name" value="Calcium ATPase, transmembrane domain M"/>
    <property type="match status" value="1"/>
</dbReference>
<feature type="transmembrane region" description="Helical" evidence="12">
    <location>
        <begin position="875"/>
        <end position="897"/>
    </location>
</feature>
<dbReference type="GO" id="GO:0005886">
    <property type="term" value="C:plasma membrane"/>
    <property type="evidence" value="ECO:0007669"/>
    <property type="project" value="UniProtKB-SubCell"/>
</dbReference>
<dbReference type="Gene3D" id="3.40.50.1000">
    <property type="entry name" value="HAD superfamily/HAD-like"/>
    <property type="match status" value="1"/>
</dbReference>
<evidence type="ECO:0000256" key="3">
    <source>
        <dbReference type="ARBA" id="ARBA00022692"/>
    </source>
</evidence>
<dbReference type="InterPro" id="IPR006068">
    <property type="entry name" value="ATPase_P-typ_cation-transptr_C"/>
</dbReference>
<dbReference type="Proteomes" id="UP001162131">
    <property type="component" value="Unassembled WGS sequence"/>
</dbReference>
<dbReference type="PANTHER" id="PTHR43294:SF21">
    <property type="entry name" value="CATION TRANSPORTING ATPASE"/>
    <property type="match status" value="1"/>
</dbReference>
<evidence type="ECO:0000256" key="2">
    <source>
        <dbReference type="ARBA" id="ARBA00022475"/>
    </source>
</evidence>
<dbReference type="SUPFAM" id="SSF81653">
    <property type="entry name" value="Calcium ATPase, transduction domain A"/>
    <property type="match status" value="1"/>
</dbReference>
<dbReference type="Gene3D" id="3.40.1110.10">
    <property type="entry name" value="Calcium-transporting ATPase, cytoplasmic domain N"/>
    <property type="match status" value="1"/>
</dbReference>
<dbReference type="InterPro" id="IPR018303">
    <property type="entry name" value="ATPase_P-typ_P_site"/>
</dbReference>
<feature type="transmembrane region" description="Helical" evidence="12">
    <location>
        <begin position="849"/>
        <end position="869"/>
    </location>
</feature>
<evidence type="ECO:0000256" key="7">
    <source>
        <dbReference type="ARBA" id="ARBA00022989"/>
    </source>
</evidence>
<gene>
    <name evidence="14" type="ORF">BSTOLATCC_MIC50172</name>
</gene>
<evidence type="ECO:0000256" key="9">
    <source>
        <dbReference type="ARBA" id="ARBA00023136"/>
    </source>
</evidence>
<dbReference type="PRINTS" id="PR00119">
    <property type="entry name" value="CATATPASE"/>
</dbReference>
<dbReference type="NCBIfam" id="TIGR01494">
    <property type="entry name" value="ATPase_P-type"/>
    <property type="match status" value="3"/>
</dbReference>
<dbReference type="InterPro" id="IPR023214">
    <property type="entry name" value="HAD_sf"/>
</dbReference>
<dbReference type="Pfam" id="PF00690">
    <property type="entry name" value="Cation_ATPase_N"/>
    <property type="match status" value="1"/>
</dbReference>
<evidence type="ECO:0000256" key="11">
    <source>
        <dbReference type="SAM" id="MobiDB-lite"/>
    </source>
</evidence>
<dbReference type="GO" id="GO:0016887">
    <property type="term" value="F:ATP hydrolysis activity"/>
    <property type="evidence" value="ECO:0007669"/>
    <property type="project" value="InterPro"/>
</dbReference>
<dbReference type="GO" id="GO:0030007">
    <property type="term" value="P:intracellular potassium ion homeostasis"/>
    <property type="evidence" value="ECO:0007669"/>
    <property type="project" value="TreeGrafter"/>
</dbReference>
<reference evidence="14" key="1">
    <citation type="submission" date="2021-09" db="EMBL/GenBank/DDBJ databases">
        <authorList>
            <consortium name="AG Swart"/>
            <person name="Singh M."/>
            <person name="Singh A."/>
            <person name="Seah K."/>
            <person name="Emmerich C."/>
        </authorList>
    </citation>
    <scope>NUCLEOTIDE SEQUENCE</scope>
    <source>
        <strain evidence="14">ATCC30299</strain>
    </source>
</reference>
<dbReference type="PROSITE" id="PS00154">
    <property type="entry name" value="ATPASE_E1_E2"/>
    <property type="match status" value="1"/>
</dbReference>
<evidence type="ECO:0000256" key="12">
    <source>
        <dbReference type="SAM" id="Phobius"/>
    </source>
</evidence>
<feature type="transmembrane region" description="Helical" evidence="12">
    <location>
        <begin position="123"/>
        <end position="145"/>
    </location>
</feature>
<comment type="similarity">
    <text evidence="10">Belongs to the cation transport ATPase (P-type) (TC 3.A.3) family.</text>
</comment>
<keyword evidence="6" id="KW-1278">Translocase</keyword>
<dbReference type="SUPFAM" id="SSF56784">
    <property type="entry name" value="HAD-like"/>
    <property type="match status" value="1"/>
</dbReference>
<dbReference type="InterPro" id="IPR044492">
    <property type="entry name" value="P_typ_ATPase_HD_dom"/>
</dbReference>
<feature type="domain" description="Cation-transporting P-type ATPase N-terminal" evidence="13">
    <location>
        <begin position="69"/>
        <end position="143"/>
    </location>
</feature>
<evidence type="ECO:0000256" key="1">
    <source>
        <dbReference type="ARBA" id="ARBA00004651"/>
    </source>
</evidence>
<feature type="region of interest" description="Disordered" evidence="11">
    <location>
        <begin position="35"/>
        <end position="57"/>
    </location>
</feature>
<evidence type="ECO:0000256" key="10">
    <source>
        <dbReference type="ARBA" id="ARBA00038148"/>
    </source>
</evidence>
<keyword evidence="7 12" id="KW-1133">Transmembrane helix</keyword>
<protein>
    <recommendedName>
        <fullName evidence="13">Cation-transporting P-type ATPase N-terminal domain-containing protein</fullName>
    </recommendedName>
</protein>
<dbReference type="InterPro" id="IPR008250">
    <property type="entry name" value="ATPase_P-typ_transduc_dom_A_sf"/>
</dbReference>
<evidence type="ECO:0000313" key="15">
    <source>
        <dbReference type="Proteomes" id="UP001162131"/>
    </source>
</evidence>
<evidence type="ECO:0000259" key="13">
    <source>
        <dbReference type="SMART" id="SM00831"/>
    </source>
</evidence>
<feature type="transmembrane region" description="Helical" evidence="12">
    <location>
        <begin position="151"/>
        <end position="171"/>
    </location>
</feature>
<dbReference type="Gene3D" id="2.70.150.10">
    <property type="entry name" value="Calcium-transporting ATPase, cytoplasmic transduction domain A"/>
    <property type="match status" value="1"/>
</dbReference>
<dbReference type="SFLD" id="SFLDG00002">
    <property type="entry name" value="C1.7:_P-type_atpase_like"/>
    <property type="match status" value="1"/>
</dbReference>
<dbReference type="FunFam" id="3.40.50.1000:FF:000083">
    <property type="entry name" value="Sodium/potassium-transporting ATPase subunit alpha"/>
    <property type="match status" value="1"/>
</dbReference>
<dbReference type="InterPro" id="IPR001757">
    <property type="entry name" value="P_typ_ATPase"/>
</dbReference>
<dbReference type="InterPro" id="IPR023298">
    <property type="entry name" value="ATPase_P-typ_TM_dom_sf"/>
</dbReference>